<dbReference type="AlphaFoldDB" id="A0A6P6C639"/>
<feature type="coiled-coil region" evidence="2">
    <location>
        <begin position="274"/>
        <end position="336"/>
    </location>
</feature>
<feature type="region of interest" description="Disordered" evidence="3">
    <location>
        <begin position="79"/>
        <end position="101"/>
    </location>
</feature>
<dbReference type="GeneID" id="105311322"/>
<evidence type="ECO:0000256" key="2">
    <source>
        <dbReference type="SAM" id="Coils"/>
    </source>
</evidence>
<feature type="domain" description="DUF3496" evidence="4">
    <location>
        <begin position="889"/>
        <end position="980"/>
    </location>
</feature>
<name>A0A6P6C639_PTEVA</name>
<evidence type="ECO:0000313" key="6">
    <source>
        <dbReference type="Proteomes" id="UP000515202"/>
    </source>
</evidence>
<dbReference type="PANTHER" id="PTHR24147">
    <property type="entry name" value="ANKYRIN REPEAT DOMAIN 36-RELATED"/>
    <property type="match status" value="1"/>
</dbReference>
<organism evidence="6 7">
    <name type="scientific">Pteropus vampyrus</name>
    <name type="common">Large flying fox</name>
    <dbReference type="NCBI Taxonomy" id="132908"/>
    <lineage>
        <taxon>Eukaryota</taxon>
        <taxon>Metazoa</taxon>
        <taxon>Chordata</taxon>
        <taxon>Craniata</taxon>
        <taxon>Vertebrata</taxon>
        <taxon>Euteleostomi</taxon>
        <taxon>Mammalia</taxon>
        <taxon>Eutheria</taxon>
        <taxon>Laurasiatheria</taxon>
        <taxon>Chiroptera</taxon>
        <taxon>Yinpterochiroptera</taxon>
        <taxon>Pteropodoidea</taxon>
        <taxon>Pteropodidae</taxon>
        <taxon>Pteropodinae</taxon>
        <taxon>Pteropus</taxon>
    </lineage>
</organism>
<keyword evidence="6" id="KW-1185">Reference proteome</keyword>
<dbReference type="KEGG" id="pvp:105311322"/>
<evidence type="ECO:0000259" key="5">
    <source>
        <dbReference type="Pfam" id="PF14915"/>
    </source>
</evidence>
<sequence>MLFVNLKQNEVAVVSRKEWEGYRHVDFEIGRCSVSVSASDEIESATTGSTLFVLLQDTALRPKKILEIWKRPTIKGKDPVSKEAVGMKNIQTSRSDSLDLDSASLPLSHETSQRSGDLKIDHKCLFVSHSMTPKQSASTGFGHMNFLDKDKTNIGAVFPGGDPKFHDLRESPLPENRESKEAIDPVRVIIYSSDERSLLPTKQAVVNDSLGKYPHLKPTVKVKDPVPRKAVGMKATQTSRSESVSLLKTQDVLTSYERLIELRKNPCDPHIEKIKKLENMVIGLQKKLSEAKEIKSQLEQQKVERDGELCNLRFALEKEKEKRRDNEMLYKRAREQLRPKEEQYRKEVELKQLEITIGTLDMKLKTVRKNSHQVVEVQNATQGQLSPEENARMQSQDGIPTNRPCKQKETEIALKKMNSEASESHEKGKGLWHENIIMRDEIAMLRLEIDMLKIQKHEVEKKYWEEIINVQNKDDHLQNTIKLHEKTVFQHNEQLNVLRAENTMLKSKLENETQNKERLETEVESYCSRLATALHDREQGQMSKRDLELAFQRTKYEWFCLRDRMDFDMSNLKDQNEILSQQLFKVGSKFNSLEIELDQTRDALREKSLVLERVQMELSQTQCQKKEIELKYQHEQGKAIKHTEKLESSEERLSQLQNENVLLQQQVDDAHCKADDQEKAVSNMQEQLQDTIKTLQAKHEKQGHMLDERNREIINEFIHLNKRGYRLGNNKLKREVSIQKVRYFSNFLKENSEYAVSGLRVRLLRNRREYATADSMAKLETVSSKVLPQEEENRYLRHQLSGMEGIQKKYESLENENKKLNEKLVNFKNYIKMNMVEYSEFGQYKRVIDETAKEELIKKLKEVNQFLQAQAISQEYSEQLRVTNDASVRSQMELRIKDLVSELSKRKTSQEDSNNIELEKYRQLYQEELKVRMSLENPLHVYTKKLAEISSQLLLKKQQSSPLLCTDSTRPVLEPEKIQKF</sequence>
<evidence type="ECO:0000259" key="4">
    <source>
        <dbReference type="Pfam" id="PF12001"/>
    </source>
</evidence>
<evidence type="ECO:0000313" key="7">
    <source>
        <dbReference type="RefSeq" id="XP_023382817.1"/>
    </source>
</evidence>
<evidence type="ECO:0000256" key="3">
    <source>
        <dbReference type="SAM" id="MobiDB-lite"/>
    </source>
</evidence>
<dbReference type="InterPro" id="IPR039497">
    <property type="entry name" value="CC144C-like_CC_dom"/>
</dbReference>
<accession>A0A6P6C639</accession>
<keyword evidence="1 2" id="KW-0175">Coiled coil</keyword>
<feature type="region of interest" description="Disordered" evidence="3">
    <location>
        <begin position="379"/>
        <end position="405"/>
    </location>
</feature>
<feature type="domain" description="CCDC144C-like coiled-coil" evidence="5">
    <location>
        <begin position="314"/>
        <end position="742"/>
    </location>
</feature>
<feature type="compositionally biased region" description="Polar residues" evidence="3">
    <location>
        <begin position="379"/>
        <end position="399"/>
    </location>
</feature>
<dbReference type="InterPro" id="IPR050657">
    <property type="entry name" value="Ankyrin_repeat_domain"/>
</dbReference>
<dbReference type="PANTHER" id="PTHR24147:SF60">
    <property type="entry name" value="ANKYRIN REPEAT DOMAIN-CONTAINING PROTEIN 26-RELATED"/>
    <property type="match status" value="1"/>
</dbReference>
<dbReference type="InterPro" id="IPR021885">
    <property type="entry name" value="DUF3496"/>
</dbReference>
<feature type="coiled-coil region" evidence="2">
    <location>
        <begin position="803"/>
        <end position="830"/>
    </location>
</feature>
<feature type="coiled-coil region" evidence="2">
    <location>
        <begin position="611"/>
        <end position="694"/>
    </location>
</feature>
<dbReference type="RefSeq" id="XP_023382817.1">
    <property type="nucleotide sequence ID" value="XM_023527049.1"/>
</dbReference>
<reference evidence="7" key="1">
    <citation type="submission" date="2025-08" db="UniProtKB">
        <authorList>
            <consortium name="RefSeq"/>
        </authorList>
    </citation>
    <scope>IDENTIFICATION</scope>
    <source>
        <tissue evidence="7">Kidney</tissue>
    </source>
</reference>
<protein>
    <submittedName>
        <fullName evidence="7">Coiled-coil domain-containing protein 144A-like</fullName>
    </submittedName>
</protein>
<dbReference type="Pfam" id="PF14915">
    <property type="entry name" value="CCDC144C"/>
    <property type="match status" value="1"/>
</dbReference>
<dbReference type="Proteomes" id="UP000515202">
    <property type="component" value="Unplaced"/>
</dbReference>
<feature type="coiled-coil region" evidence="2">
    <location>
        <begin position="495"/>
        <end position="529"/>
    </location>
</feature>
<evidence type="ECO:0000256" key="1">
    <source>
        <dbReference type="ARBA" id="ARBA00023054"/>
    </source>
</evidence>
<dbReference type="OrthoDB" id="366390at2759"/>
<dbReference type="Pfam" id="PF12001">
    <property type="entry name" value="DUF3496"/>
    <property type="match status" value="1"/>
</dbReference>
<gene>
    <name evidence="7" type="primary">LOC105311322</name>
</gene>
<proteinExistence type="predicted"/>